<evidence type="ECO:0008006" key="5">
    <source>
        <dbReference type="Google" id="ProtNLM"/>
    </source>
</evidence>
<protein>
    <recommendedName>
        <fullName evidence="5">Encoded protein</fullName>
    </recommendedName>
</protein>
<keyword evidence="4" id="KW-1185">Reference proteome</keyword>
<feature type="signal peptide" evidence="2">
    <location>
        <begin position="1"/>
        <end position="23"/>
    </location>
</feature>
<feature type="compositionally biased region" description="Low complexity" evidence="1">
    <location>
        <begin position="146"/>
        <end position="187"/>
    </location>
</feature>
<feature type="compositionally biased region" description="Polar residues" evidence="1">
    <location>
        <begin position="188"/>
        <end position="212"/>
    </location>
</feature>
<evidence type="ECO:0000256" key="2">
    <source>
        <dbReference type="SAM" id="SignalP"/>
    </source>
</evidence>
<name>A0ABQ7G7R2_DUNSA</name>
<dbReference type="EMBL" id="MU070021">
    <property type="protein sequence ID" value="KAF5830642.1"/>
    <property type="molecule type" value="Genomic_DNA"/>
</dbReference>
<evidence type="ECO:0000313" key="4">
    <source>
        <dbReference type="Proteomes" id="UP000815325"/>
    </source>
</evidence>
<evidence type="ECO:0000256" key="1">
    <source>
        <dbReference type="SAM" id="MobiDB-lite"/>
    </source>
</evidence>
<keyword evidence="2" id="KW-0732">Signal</keyword>
<feature type="chain" id="PRO_5047050971" description="Encoded protein" evidence="2">
    <location>
        <begin position="24"/>
        <end position="358"/>
    </location>
</feature>
<sequence length="358" mass="37147">MIMRVITLLRGVLVSMRVHDVSSAIQWRPLAMQVLSKLTHVPRSPPASFLEASHQNGVAPASPRSTPPCMSPKKPFPFFPASNGGGRKGQSHHGSRQQGLNTPEMLLEGRQFLSQQEVEVAHAQLSPCLEDLPAGSTHAVQPKQNTLSPRDTPTRSSPSTATANSTTARHPPTVSSAHAAASARAASPMQTELSPCNIPPTQSSLSIATTNSTSSVRHPLAAASAYATSPTHNRATGMASTHSEAAAPYHSVLSPPLQNGKAAHATAAAALAQAGWGSPVHSKAAGVAPYAAVPPAYIRDNLYLRMPMSGLPGPQCSVPGVEVLPVAVPHGQGTAEGHIDSMQVPCLEPASSPSGVLF</sequence>
<organism evidence="3 4">
    <name type="scientific">Dunaliella salina</name>
    <name type="common">Green alga</name>
    <name type="synonym">Protococcus salinus</name>
    <dbReference type="NCBI Taxonomy" id="3046"/>
    <lineage>
        <taxon>Eukaryota</taxon>
        <taxon>Viridiplantae</taxon>
        <taxon>Chlorophyta</taxon>
        <taxon>core chlorophytes</taxon>
        <taxon>Chlorophyceae</taxon>
        <taxon>CS clade</taxon>
        <taxon>Chlamydomonadales</taxon>
        <taxon>Dunaliellaceae</taxon>
        <taxon>Dunaliella</taxon>
    </lineage>
</organism>
<comment type="caution">
    <text evidence="3">The sequence shown here is derived from an EMBL/GenBank/DDBJ whole genome shotgun (WGS) entry which is preliminary data.</text>
</comment>
<feature type="region of interest" description="Disordered" evidence="1">
    <location>
        <begin position="132"/>
        <end position="212"/>
    </location>
</feature>
<reference evidence="3" key="1">
    <citation type="submission" date="2017-08" db="EMBL/GenBank/DDBJ databases">
        <authorList>
            <person name="Polle J.E."/>
            <person name="Barry K."/>
            <person name="Cushman J."/>
            <person name="Schmutz J."/>
            <person name="Tran D."/>
            <person name="Hathwaick L.T."/>
            <person name="Yim W.C."/>
            <person name="Jenkins J."/>
            <person name="Mckie-Krisberg Z.M."/>
            <person name="Prochnik S."/>
            <person name="Lindquist E."/>
            <person name="Dockter R.B."/>
            <person name="Adam C."/>
            <person name="Molina H."/>
            <person name="Bunkerborg J."/>
            <person name="Jin E."/>
            <person name="Buchheim M."/>
            <person name="Magnuson J."/>
        </authorList>
    </citation>
    <scope>NUCLEOTIDE SEQUENCE</scope>
    <source>
        <strain evidence="3">CCAP 19/18</strain>
    </source>
</reference>
<proteinExistence type="predicted"/>
<dbReference type="Proteomes" id="UP000815325">
    <property type="component" value="Unassembled WGS sequence"/>
</dbReference>
<feature type="region of interest" description="Disordered" evidence="1">
    <location>
        <begin position="78"/>
        <end position="99"/>
    </location>
</feature>
<evidence type="ECO:0000313" key="3">
    <source>
        <dbReference type="EMBL" id="KAF5830642.1"/>
    </source>
</evidence>
<accession>A0ABQ7G7R2</accession>
<gene>
    <name evidence="3" type="ORF">DUNSADRAFT_14243</name>
</gene>